<name>A0A4Z2FVQ9_9TELE</name>
<organism evidence="1 2">
    <name type="scientific">Liparis tanakae</name>
    <name type="common">Tanaka's snailfish</name>
    <dbReference type="NCBI Taxonomy" id="230148"/>
    <lineage>
        <taxon>Eukaryota</taxon>
        <taxon>Metazoa</taxon>
        <taxon>Chordata</taxon>
        <taxon>Craniata</taxon>
        <taxon>Vertebrata</taxon>
        <taxon>Euteleostomi</taxon>
        <taxon>Actinopterygii</taxon>
        <taxon>Neopterygii</taxon>
        <taxon>Teleostei</taxon>
        <taxon>Neoteleostei</taxon>
        <taxon>Acanthomorphata</taxon>
        <taxon>Eupercaria</taxon>
        <taxon>Perciformes</taxon>
        <taxon>Cottioidei</taxon>
        <taxon>Cottales</taxon>
        <taxon>Liparidae</taxon>
        <taxon>Liparis</taxon>
    </lineage>
</organism>
<dbReference type="Proteomes" id="UP000314294">
    <property type="component" value="Unassembled WGS sequence"/>
</dbReference>
<sequence>MVLRGAVVIAYAYGASGHVVPFRGTRLRRRRANNATHCNGDGLGFSRSRHDANPAWLFR</sequence>
<accession>A0A4Z2FVQ9</accession>
<proteinExistence type="predicted"/>
<protein>
    <submittedName>
        <fullName evidence="1">Uncharacterized protein</fullName>
    </submittedName>
</protein>
<keyword evidence="2" id="KW-1185">Reference proteome</keyword>
<reference evidence="1 2" key="1">
    <citation type="submission" date="2019-03" db="EMBL/GenBank/DDBJ databases">
        <title>First draft genome of Liparis tanakae, snailfish: a comprehensive survey of snailfish specific genes.</title>
        <authorList>
            <person name="Kim W."/>
            <person name="Song I."/>
            <person name="Jeong J.-H."/>
            <person name="Kim D."/>
            <person name="Kim S."/>
            <person name="Ryu S."/>
            <person name="Song J.Y."/>
            <person name="Lee S.K."/>
        </authorList>
    </citation>
    <scope>NUCLEOTIDE SEQUENCE [LARGE SCALE GENOMIC DNA]</scope>
    <source>
        <tissue evidence="1">Muscle</tissue>
    </source>
</reference>
<gene>
    <name evidence="1" type="ORF">EYF80_045376</name>
</gene>
<dbReference type="EMBL" id="SRLO01000903">
    <property type="protein sequence ID" value="TNN44422.1"/>
    <property type="molecule type" value="Genomic_DNA"/>
</dbReference>
<comment type="caution">
    <text evidence="1">The sequence shown here is derived from an EMBL/GenBank/DDBJ whole genome shotgun (WGS) entry which is preliminary data.</text>
</comment>
<dbReference type="AlphaFoldDB" id="A0A4Z2FVQ9"/>
<evidence type="ECO:0000313" key="2">
    <source>
        <dbReference type="Proteomes" id="UP000314294"/>
    </source>
</evidence>
<evidence type="ECO:0000313" key="1">
    <source>
        <dbReference type="EMBL" id="TNN44422.1"/>
    </source>
</evidence>